<evidence type="ECO:0000313" key="1">
    <source>
        <dbReference type="EMBL" id="TCO15345.1"/>
    </source>
</evidence>
<organism evidence="1 2">
    <name type="scientific">Kribbella steppae</name>
    <dbReference type="NCBI Taxonomy" id="2512223"/>
    <lineage>
        <taxon>Bacteria</taxon>
        <taxon>Bacillati</taxon>
        <taxon>Actinomycetota</taxon>
        <taxon>Actinomycetes</taxon>
        <taxon>Propionibacteriales</taxon>
        <taxon>Kribbellaceae</taxon>
        <taxon>Kribbella</taxon>
    </lineage>
</organism>
<proteinExistence type="predicted"/>
<dbReference type="EMBL" id="SLWN01000022">
    <property type="protein sequence ID" value="TCO15345.1"/>
    <property type="molecule type" value="Genomic_DNA"/>
</dbReference>
<comment type="caution">
    <text evidence="1">The sequence shown here is derived from an EMBL/GenBank/DDBJ whole genome shotgun (WGS) entry which is preliminary data.</text>
</comment>
<name>A0A4R2GXV6_9ACTN</name>
<keyword evidence="2" id="KW-1185">Reference proteome</keyword>
<accession>A0A4R2GXV6</accession>
<sequence length="45" mass="5303">MGVLRRESRAWRRLTPEYLLSFGSMSTRSWVAMESVLRPTYRLGV</sequence>
<dbReference type="AlphaFoldDB" id="A0A4R2GXV6"/>
<protein>
    <submittedName>
        <fullName evidence="1">Uncharacterized protein</fullName>
    </submittedName>
</protein>
<evidence type="ECO:0000313" key="2">
    <source>
        <dbReference type="Proteomes" id="UP000294508"/>
    </source>
</evidence>
<dbReference type="Proteomes" id="UP000294508">
    <property type="component" value="Unassembled WGS sequence"/>
</dbReference>
<reference evidence="1 2" key="1">
    <citation type="journal article" date="2015" name="Stand. Genomic Sci.">
        <title>Genomic Encyclopedia of Bacterial and Archaeal Type Strains, Phase III: the genomes of soil and plant-associated and newly described type strains.</title>
        <authorList>
            <person name="Whitman W.B."/>
            <person name="Woyke T."/>
            <person name="Klenk H.P."/>
            <person name="Zhou Y."/>
            <person name="Lilburn T.G."/>
            <person name="Beck B.J."/>
            <person name="De Vos P."/>
            <person name="Vandamme P."/>
            <person name="Eisen J.A."/>
            <person name="Garrity G."/>
            <person name="Hugenholtz P."/>
            <person name="Kyrpides N.C."/>
        </authorList>
    </citation>
    <scope>NUCLEOTIDE SEQUENCE [LARGE SCALE GENOMIC DNA]</scope>
    <source>
        <strain evidence="1 2">VKM Ac-2572</strain>
    </source>
</reference>
<gene>
    <name evidence="1" type="ORF">EV652_1223</name>
</gene>